<reference evidence="1 2" key="1">
    <citation type="submission" date="2015-01" db="EMBL/GenBank/DDBJ databases">
        <title>Evolution of Trichinella species and genotypes.</title>
        <authorList>
            <person name="Korhonen P.K."/>
            <person name="Edoardo P."/>
            <person name="Giuseppe L.R."/>
            <person name="Gasser R.B."/>
        </authorList>
    </citation>
    <scope>NUCLEOTIDE SEQUENCE [LARGE SCALE GENOMIC DNA]</scope>
    <source>
        <strain evidence="1">ISS470</strain>
    </source>
</reference>
<protein>
    <submittedName>
        <fullName evidence="1">Uncharacterized protein</fullName>
    </submittedName>
</protein>
<evidence type="ECO:0000313" key="1">
    <source>
        <dbReference type="EMBL" id="KRY85107.1"/>
    </source>
</evidence>
<keyword evidence="2" id="KW-1185">Reference proteome</keyword>
<dbReference type="AlphaFoldDB" id="A0A0V1FIG9"/>
<proteinExistence type="predicted"/>
<sequence>MGDVRSSIASVKYNMYQYVNFRLESKQAEHFKRTENRNASRINFSPMQIVRRHRNENYEQATY</sequence>
<organism evidence="1 2">
    <name type="scientific">Trichinella pseudospiralis</name>
    <name type="common">Parasitic roundworm</name>
    <dbReference type="NCBI Taxonomy" id="6337"/>
    <lineage>
        <taxon>Eukaryota</taxon>
        <taxon>Metazoa</taxon>
        <taxon>Ecdysozoa</taxon>
        <taxon>Nematoda</taxon>
        <taxon>Enoplea</taxon>
        <taxon>Dorylaimia</taxon>
        <taxon>Trichinellida</taxon>
        <taxon>Trichinellidae</taxon>
        <taxon>Trichinella</taxon>
    </lineage>
</organism>
<accession>A0A0V1FIG9</accession>
<dbReference type="EMBL" id="JYDT01000098">
    <property type="protein sequence ID" value="KRY85107.1"/>
    <property type="molecule type" value="Genomic_DNA"/>
</dbReference>
<dbReference type="Proteomes" id="UP000054995">
    <property type="component" value="Unassembled WGS sequence"/>
</dbReference>
<comment type="caution">
    <text evidence="1">The sequence shown here is derived from an EMBL/GenBank/DDBJ whole genome shotgun (WGS) entry which is preliminary data.</text>
</comment>
<gene>
    <name evidence="1" type="ORF">T4D_6697</name>
</gene>
<name>A0A0V1FIG9_TRIPS</name>
<evidence type="ECO:0000313" key="2">
    <source>
        <dbReference type="Proteomes" id="UP000054995"/>
    </source>
</evidence>